<dbReference type="PROSITE" id="PS50994">
    <property type="entry name" value="INTEGRASE"/>
    <property type="match status" value="1"/>
</dbReference>
<evidence type="ECO:0000313" key="4">
    <source>
        <dbReference type="EMBL" id="PKU73369.1"/>
    </source>
</evidence>
<evidence type="ECO:0000256" key="1">
    <source>
        <dbReference type="ARBA" id="ARBA00022670"/>
    </source>
</evidence>
<dbReference type="InterPro" id="IPR001584">
    <property type="entry name" value="Integrase_cat-core"/>
</dbReference>
<dbReference type="SUPFAM" id="SSF53098">
    <property type="entry name" value="Ribonuclease H-like"/>
    <property type="match status" value="1"/>
</dbReference>
<dbReference type="GO" id="GO:0008233">
    <property type="term" value="F:peptidase activity"/>
    <property type="evidence" value="ECO:0007669"/>
    <property type="project" value="UniProtKB-KW"/>
</dbReference>
<feature type="compositionally biased region" description="Low complexity" evidence="2">
    <location>
        <begin position="659"/>
        <end position="676"/>
    </location>
</feature>
<evidence type="ECO:0000313" key="5">
    <source>
        <dbReference type="Proteomes" id="UP000233837"/>
    </source>
</evidence>
<dbReference type="Proteomes" id="UP000233837">
    <property type="component" value="Unassembled WGS sequence"/>
</dbReference>
<dbReference type="InterPro" id="IPR012337">
    <property type="entry name" value="RNaseH-like_sf"/>
</dbReference>
<accession>A0A2I0WCG7</accession>
<organism evidence="4 5">
    <name type="scientific">Dendrobium catenatum</name>
    <dbReference type="NCBI Taxonomy" id="906689"/>
    <lineage>
        <taxon>Eukaryota</taxon>
        <taxon>Viridiplantae</taxon>
        <taxon>Streptophyta</taxon>
        <taxon>Embryophyta</taxon>
        <taxon>Tracheophyta</taxon>
        <taxon>Spermatophyta</taxon>
        <taxon>Magnoliopsida</taxon>
        <taxon>Liliopsida</taxon>
        <taxon>Asparagales</taxon>
        <taxon>Orchidaceae</taxon>
        <taxon>Epidendroideae</taxon>
        <taxon>Malaxideae</taxon>
        <taxon>Dendrobiinae</taxon>
        <taxon>Dendrobium</taxon>
    </lineage>
</organism>
<keyword evidence="1" id="KW-0378">Hydrolase</keyword>
<feature type="region of interest" description="Disordered" evidence="2">
    <location>
        <begin position="78"/>
        <end position="116"/>
    </location>
</feature>
<dbReference type="InterPro" id="IPR025724">
    <property type="entry name" value="GAG-pre-integrase_dom"/>
</dbReference>
<reference evidence="4 5" key="1">
    <citation type="journal article" date="2016" name="Sci. Rep.">
        <title>The Dendrobium catenatum Lindl. genome sequence provides insights into polysaccharide synthase, floral development and adaptive evolution.</title>
        <authorList>
            <person name="Zhang G.Q."/>
            <person name="Xu Q."/>
            <person name="Bian C."/>
            <person name="Tsai W.C."/>
            <person name="Yeh C.M."/>
            <person name="Liu K.W."/>
            <person name="Yoshida K."/>
            <person name="Zhang L.S."/>
            <person name="Chang S.B."/>
            <person name="Chen F."/>
            <person name="Shi Y."/>
            <person name="Su Y.Y."/>
            <person name="Zhang Y.Q."/>
            <person name="Chen L.J."/>
            <person name="Yin Y."/>
            <person name="Lin M."/>
            <person name="Huang H."/>
            <person name="Deng H."/>
            <person name="Wang Z.W."/>
            <person name="Zhu S.L."/>
            <person name="Zhao X."/>
            <person name="Deng C."/>
            <person name="Niu S.C."/>
            <person name="Huang J."/>
            <person name="Wang M."/>
            <person name="Liu G.H."/>
            <person name="Yang H.J."/>
            <person name="Xiao X.J."/>
            <person name="Hsiao Y.Y."/>
            <person name="Wu W.L."/>
            <person name="Chen Y.Y."/>
            <person name="Mitsuda N."/>
            <person name="Ohme-Takagi M."/>
            <person name="Luo Y.B."/>
            <person name="Van de Peer Y."/>
            <person name="Liu Z.J."/>
        </authorList>
    </citation>
    <scope>NUCLEOTIDE SEQUENCE [LARGE SCALE GENOMIC DNA]</scope>
    <source>
        <tissue evidence="4">The whole plant</tissue>
    </source>
</reference>
<dbReference type="GO" id="GO:0003676">
    <property type="term" value="F:nucleic acid binding"/>
    <property type="evidence" value="ECO:0007669"/>
    <property type="project" value="InterPro"/>
</dbReference>
<dbReference type="Pfam" id="PF25597">
    <property type="entry name" value="SH3_retrovirus"/>
    <property type="match status" value="1"/>
</dbReference>
<dbReference type="InterPro" id="IPR036397">
    <property type="entry name" value="RNaseH_sf"/>
</dbReference>
<dbReference type="InterPro" id="IPR057670">
    <property type="entry name" value="SH3_retrovirus"/>
</dbReference>
<reference evidence="4 5" key="2">
    <citation type="journal article" date="2017" name="Nature">
        <title>The Apostasia genome and the evolution of orchids.</title>
        <authorList>
            <person name="Zhang G.Q."/>
            <person name="Liu K.W."/>
            <person name="Li Z."/>
            <person name="Lohaus R."/>
            <person name="Hsiao Y.Y."/>
            <person name="Niu S.C."/>
            <person name="Wang J.Y."/>
            <person name="Lin Y.C."/>
            <person name="Xu Q."/>
            <person name="Chen L.J."/>
            <person name="Yoshida K."/>
            <person name="Fujiwara S."/>
            <person name="Wang Z.W."/>
            <person name="Zhang Y.Q."/>
            <person name="Mitsuda N."/>
            <person name="Wang M."/>
            <person name="Liu G.H."/>
            <person name="Pecoraro L."/>
            <person name="Huang H.X."/>
            <person name="Xiao X.J."/>
            <person name="Lin M."/>
            <person name="Wu X.Y."/>
            <person name="Wu W.L."/>
            <person name="Chen Y.Y."/>
            <person name="Chang S.B."/>
            <person name="Sakamoto S."/>
            <person name="Ohme-Takagi M."/>
            <person name="Yagi M."/>
            <person name="Zeng S.J."/>
            <person name="Shen C.Y."/>
            <person name="Yeh C.M."/>
            <person name="Luo Y.B."/>
            <person name="Tsai W.C."/>
            <person name="Van de Peer Y."/>
            <person name="Liu Z.J."/>
        </authorList>
    </citation>
    <scope>NUCLEOTIDE SEQUENCE [LARGE SCALE GENOMIC DNA]</scope>
    <source>
        <tissue evidence="4">The whole plant</tissue>
    </source>
</reference>
<dbReference type="GO" id="GO:0006508">
    <property type="term" value="P:proteolysis"/>
    <property type="evidence" value="ECO:0007669"/>
    <property type="project" value="UniProtKB-KW"/>
</dbReference>
<sequence>MNNLTMQQYLSQVKNIVDNIAAAGSKIDPEDIVLYILKGLPSTYNSFKTTVRTSPLPADLDNLYSLLCSEEIHVNQEIQKDQSTSSATALYTTSSNQSRGRPQRRTNRNKNTQFPMLPSATQSTTLVSPQNQCPTCQICGKTGHSALNCWHIYTQKYAPAPAPKALLAQPSPYGNQDWVLDTGATTHLTPNMNQLQQSYPYSCQESVSIANGSTLPIQNSGQGILSLPDTPRKLRLRNILHVPSLTHNLLSVSKLISDNSISITFNTNGFEIKDSLDNHLLLRGHLHKGLYHIQQAPEKQHVALQANTDTSQTWHARLGHPNNKLLPTIARLIPECKNLNFSSFCKSCTVAKSHKLPFNKRITESTTPFELIHSDVWGPAQQISLDGFRYYVIFIDDYTHFSWIYFMHSKHETFLKFQVFCSLIRTQFSTTPKIFRSDGGGEFISTVFQTFLQTNGIIHQRSCPHTPEQNGLAERKHRHLLDLTRTLLHAAALPNLFWAEATATANYLINRLPSTSLKQQSPYQKLYNKIPNYTHLRTFGCLCYPWLQPYTTSKFSPRSSDCLFIGYSPNHKGYKCYNLQTKKTQISRHVIFKENVFPYTSIISENISHHTPPNTNTSPLLLIPTSCTSRTTKPMVTPPTNHQICPEPSQTQLPFTVTQPTNTNNNTTTPDKPTNTVHHMTTRSKYGISKPKH</sequence>
<keyword evidence="5" id="KW-1185">Reference proteome</keyword>
<feature type="region of interest" description="Disordered" evidence="2">
    <location>
        <begin position="659"/>
        <end position="693"/>
    </location>
</feature>
<name>A0A2I0WCG7_9ASPA</name>
<dbReference type="GO" id="GO:0015074">
    <property type="term" value="P:DNA integration"/>
    <property type="evidence" value="ECO:0007669"/>
    <property type="project" value="InterPro"/>
</dbReference>
<feature type="domain" description="Integrase catalytic" evidence="3">
    <location>
        <begin position="364"/>
        <end position="530"/>
    </location>
</feature>
<gene>
    <name evidence="4" type="ORF">MA16_Dca026388</name>
</gene>
<dbReference type="Pfam" id="PF22936">
    <property type="entry name" value="Pol_BBD"/>
    <property type="match status" value="1"/>
</dbReference>
<dbReference type="Gene3D" id="3.30.420.10">
    <property type="entry name" value="Ribonuclease H-like superfamily/Ribonuclease H"/>
    <property type="match status" value="1"/>
</dbReference>
<keyword evidence="1" id="KW-0645">Protease</keyword>
<dbReference type="AlphaFoldDB" id="A0A2I0WCG7"/>
<proteinExistence type="predicted"/>
<dbReference type="Pfam" id="PF00665">
    <property type="entry name" value="rve"/>
    <property type="match status" value="1"/>
</dbReference>
<evidence type="ECO:0000256" key="2">
    <source>
        <dbReference type="SAM" id="MobiDB-lite"/>
    </source>
</evidence>
<dbReference type="Pfam" id="PF14223">
    <property type="entry name" value="Retrotran_gag_2"/>
    <property type="match status" value="1"/>
</dbReference>
<dbReference type="PANTHER" id="PTHR42648:SF26">
    <property type="entry name" value="INTEGRASE CATALYTIC DOMAIN-CONTAINING PROTEIN"/>
    <property type="match status" value="1"/>
</dbReference>
<dbReference type="InterPro" id="IPR054722">
    <property type="entry name" value="PolX-like_BBD"/>
</dbReference>
<evidence type="ECO:0000259" key="3">
    <source>
        <dbReference type="PROSITE" id="PS50994"/>
    </source>
</evidence>
<feature type="compositionally biased region" description="Low complexity" evidence="2">
    <location>
        <begin position="83"/>
        <end position="95"/>
    </location>
</feature>
<dbReference type="Pfam" id="PF13976">
    <property type="entry name" value="gag_pre-integrs"/>
    <property type="match status" value="1"/>
</dbReference>
<dbReference type="EMBL" id="KZ502752">
    <property type="protein sequence ID" value="PKU73369.1"/>
    <property type="molecule type" value="Genomic_DNA"/>
</dbReference>
<protein>
    <submittedName>
        <fullName evidence="4">Retrovirus-related Pol polyprotein from transposon TNT 1-94</fullName>
    </submittedName>
</protein>
<dbReference type="InterPro" id="IPR039537">
    <property type="entry name" value="Retrotran_Ty1/copia-like"/>
</dbReference>
<dbReference type="PANTHER" id="PTHR42648">
    <property type="entry name" value="TRANSPOSASE, PUTATIVE-RELATED"/>
    <property type="match status" value="1"/>
</dbReference>